<dbReference type="EMBL" id="HG994589">
    <property type="protein sequence ID" value="CAF2792704.1"/>
    <property type="molecule type" value="Genomic_DNA"/>
</dbReference>
<dbReference type="Proteomes" id="UP000675881">
    <property type="component" value="Chromosome 10"/>
</dbReference>
<gene>
    <name evidence="1" type="ORF">LSAA_2689</name>
</gene>
<evidence type="ECO:0000313" key="1">
    <source>
        <dbReference type="EMBL" id="CAF2792704.1"/>
    </source>
</evidence>
<name>A0A7R8CEN6_LEPSM</name>
<evidence type="ECO:0000313" key="2">
    <source>
        <dbReference type="Proteomes" id="UP000675881"/>
    </source>
</evidence>
<dbReference type="AlphaFoldDB" id="A0A7R8CEN6"/>
<keyword evidence="2" id="KW-1185">Reference proteome</keyword>
<organism evidence="1 2">
    <name type="scientific">Lepeophtheirus salmonis</name>
    <name type="common">Salmon louse</name>
    <name type="synonym">Caligus salmonis</name>
    <dbReference type="NCBI Taxonomy" id="72036"/>
    <lineage>
        <taxon>Eukaryota</taxon>
        <taxon>Metazoa</taxon>
        <taxon>Ecdysozoa</taxon>
        <taxon>Arthropoda</taxon>
        <taxon>Crustacea</taxon>
        <taxon>Multicrustacea</taxon>
        <taxon>Hexanauplia</taxon>
        <taxon>Copepoda</taxon>
        <taxon>Siphonostomatoida</taxon>
        <taxon>Caligidae</taxon>
        <taxon>Lepeophtheirus</taxon>
    </lineage>
</organism>
<dbReference type="OrthoDB" id="8117402at2759"/>
<accession>A0A7R8CEN6</accession>
<reference evidence="1" key="1">
    <citation type="submission" date="2021-02" db="EMBL/GenBank/DDBJ databases">
        <authorList>
            <person name="Bekaert M."/>
        </authorList>
    </citation>
    <scope>NUCLEOTIDE SEQUENCE</scope>
    <source>
        <strain evidence="1">IoA-00</strain>
    </source>
</reference>
<proteinExistence type="predicted"/>
<protein>
    <submittedName>
        <fullName evidence="1">(salmon louse) hypothetical protein</fullName>
    </submittedName>
</protein>
<sequence length="119" mass="13306">MNNYPYLKMWSTLSTTLSINPYLTLTISKNYNMQPMHFAPPSGSFAYSNESMNVVHPIHDQVHSIDHQPFPEVSQPTAHVQPAAHPSPAVPPQKNFTAIKNRKPSLKNEKGAKETLLSP</sequence>